<dbReference type="GO" id="GO:0030422">
    <property type="term" value="P:siRNA processing"/>
    <property type="evidence" value="ECO:0007669"/>
    <property type="project" value="TreeGrafter"/>
</dbReference>
<dbReference type="Pfam" id="PF25359">
    <property type="entry name" value="PH_met_RdRP"/>
    <property type="match status" value="1"/>
</dbReference>
<sequence>MSRIFCRLLFHDFLDVWVHEFIKLINEVSFQTVTDLSVQPPVSMYSDLSKKNAEAQFSFSLKAEVAEGRRLQKKERYHHICLALCELSKAFESLRKAFVEQGLSNSATVSMTIVSRNIYPQYFELQNVFSMDKLAFGSINNRQYFAPTFIFNEPTNDRKEHEVFEQYLHEQRDLKDIGSNMLICFEHDRECFTVCFPDIIMRRDESTTRPLNRVIDIRVSYAAIRRVIVSMETTQSNEIKATFTFQLNHPPTLLVYQMYDEKKGFKPPQRFLTWNHAYDVQNAISNASCLVASCRLIDARILLDCFDRLRKSSHFAIEFRFLHWKELKNIQFYGRDPFANPNHLPPKYSKLKEPKYFPLVYAVQALISRGGELFDYFFRPEYLKFYKFLDTVVECYGEDFSTNPGAKMLKTIIALENMLLEVDKAYDIVEPLSFFWKLYSDSSLQILGDVTDDLAREGYMRVRKIIVTPTRKLFINPELIMGNRSLRKEGDNMIRIIFRDDDNNKIYALPYKLISKTVTRTLTNPLHIGCKS</sequence>
<dbReference type="InterPro" id="IPR007855">
    <property type="entry name" value="RDRP"/>
</dbReference>
<evidence type="ECO:0000259" key="1">
    <source>
        <dbReference type="Pfam" id="PF25359"/>
    </source>
</evidence>
<keyword evidence="2" id="KW-1185">Reference proteome</keyword>
<organism evidence="2 3">
    <name type="scientific">Panagrolaimus davidi</name>
    <dbReference type="NCBI Taxonomy" id="227884"/>
    <lineage>
        <taxon>Eukaryota</taxon>
        <taxon>Metazoa</taxon>
        <taxon>Ecdysozoa</taxon>
        <taxon>Nematoda</taxon>
        <taxon>Chromadorea</taxon>
        <taxon>Rhabditida</taxon>
        <taxon>Tylenchina</taxon>
        <taxon>Panagrolaimomorpha</taxon>
        <taxon>Panagrolaimoidea</taxon>
        <taxon>Panagrolaimidae</taxon>
        <taxon>Panagrolaimus</taxon>
    </lineage>
</organism>
<dbReference type="Proteomes" id="UP000887578">
    <property type="component" value="Unplaced"/>
</dbReference>
<dbReference type="GO" id="GO:0003968">
    <property type="term" value="F:RNA-directed RNA polymerase activity"/>
    <property type="evidence" value="ECO:0007669"/>
    <property type="project" value="InterPro"/>
</dbReference>
<accession>A0A914PFH3</accession>
<dbReference type="AlphaFoldDB" id="A0A914PFH3"/>
<proteinExistence type="predicted"/>
<evidence type="ECO:0000313" key="3">
    <source>
        <dbReference type="WBParaSite" id="PDA_v2.g17000.t1"/>
    </source>
</evidence>
<dbReference type="PANTHER" id="PTHR23079">
    <property type="entry name" value="RNA-DEPENDENT RNA POLYMERASE"/>
    <property type="match status" value="1"/>
</dbReference>
<dbReference type="WBParaSite" id="PDA_v2.g17000.t1">
    <property type="protein sequence ID" value="PDA_v2.g17000.t1"/>
    <property type="gene ID" value="PDA_v2.g17000"/>
</dbReference>
<protein>
    <submittedName>
        <fullName evidence="3">RNA-directed RNA polymerase</fullName>
    </submittedName>
</protein>
<name>A0A914PFH3_9BILA</name>
<dbReference type="PANTHER" id="PTHR23079:SF57">
    <property type="entry name" value="RNA-DIRECTED RNA POLYMERASE"/>
    <property type="match status" value="1"/>
</dbReference>
<dbReference type="InterPro" id="IPR057493">
    <property type="entry name" value="PH_RdRP-assoc"/>
</dbReference>
<evidence type="ECO:0000313" key="2">
    <source>
        <dbReference type="Proteomes" id="UP000887578"/>
    </source>
</evidence>
<reference evidence="3" key="1">
    <citation type="submission" date="2022-11" db="UniProtKB">
        <authorList>
            <consortium name="WormBaseParasite"/>
        </authorList>
    </citation>
    <scope>IDENTIFICATION</scope>
</reference>
<dbReference type="GO" id="GO:0031380">
    <property type="term" value="C:nuclear RNA-directed RNA polymerase complex"/>
    <property type="evidence" value="ECO:0007669"/>
    <property type="project" value="TreeGrafter"/>
</dbReference>
<feature type="domain" description="PH-like" evidence="1">
    <location>
        <begin position="123"/>
        <end position="323"/>
    </location>
</feature>